<evidence type="ECO:0000256" key="9">
    <source>
        <dbReference type="ARBA" id="ARBA00022679"/>
    </source>
</evidence>
<comment type="caution">
    <text evidence="19">The sequence shown here is derived from an EMBL/GenBank/DDBJ whole genome shotgun (WGS) entry which is preliminary data.</text>
</comment>
<keyword evidence="20" id="KW-1185">Reference proteome</keyword>
<dbReference type="EC" id="2.7.13.3" evidence="2"/>
<keyword evidence="5" id="KW-0597">Phosphoprotein</keyword>
<dbReference type="InterPro" id="IPR036890">
    <property type="entry name" value="HATPase_C_sf"/>
</dbReference>
<keyword evidence="12" id="KW-0418">Kinase</keyword>
<dbReference type="InterPro" id="IPR000014">
    <property type="entry name" value="PAS"/>
</dbReference>
<evidence type="ECO:0000256" key="5">
    <source>
        <dbReference type="ARBA" id="ARBA00022553"/>
    </source>
</evidence>
<evidence type="ECO:0000256" key="10">
    <source>
        <dbReference type="ARBA" id="ARBA00022737"/>
    </source>
</evidence>
<keyword evidence="8" id="KW-0288">FMN</keyword>
<dbReference type="SUPFAM" id="SSF55874">
    <property type="entry name" value="ATPase domain of HSP90 chaperone/DNA topoisomerase II/histidine kinase"/>
    <property type="match status" value="1"/>
</dbReference>
<comment type="catalytic activity">
    <reaction evidence="1">
        <text>ATP + protein L-histidine = ADP + protein N-phospho-L-histidine.</text>
        <dbReference type="EC" id="2.7.13.3"/>
    </reaction>
</comment>
<evidence type="ECO:0000256" key="15">
    <source>
        <dbReference type="ARBA" id="ARBA00023026"/>
    </source>
</evidence>
<evidence type="ECO:0000313" key="20">
    <source>
        <dbReference type="Proteomes" id="UP000605848"/>
    </source>
</evidence>
<keyword evidence="4" id="KW-0600">Photoreceptor protein</keyword>
<dbReference type="PROSITE" id="PS50112">
    <property type="entry name" value="PAS"/>
    <property type="match status" value="2"/>
</dbReference>
<organism evidence="19 20">
    <name type="scientific">Microvirga aerilata</name>
    <dbReference type="NCBI Taxonomy" id="670292"/>
    <lineage>
        <taxon>Bacteria</taxon>
        <taxon>Pseudomonadati</taxon>
        <taxon>Pseudomonadota</taxon>
        <taxon>Alphaproteobacteria</taxon>
        <taxon>Hyphomicrobiales</taxon>
        <taxon>Methylobacteriaceae</taxon>
        <taxon>Microvirga</taxon>
    </lineage>
</organism>
<dbReference type="RefSeq" id="WP_202055184.1">
    <property type="nucleotide sequence ID" value="NZ_JAEQMY010000001.1"/>
</dbReference>
<keyword evidence="13" id="KW-0067">ATP-binding</keyword>
<feature type="domain" description="PAC" evidence="18">
    <location>
        <begin position="404"/>
        <end position="456"/>
    </location>
</feature>
<evidence type="ECO:0000256" key="1">
    <source>
        <dbReference type="ARBA" id="ARBA00000085"/>
    </source>
</evidence>
<dbReference type="Pfam" id="PF01590">
    <property type="entry name" value="GAF"/>
    <property type="match status" value="1"/>
</dbReference>
<keyword evidence="9" id="KW-0808">Transferase</keyword>
<evidence type="ECO:0000259" key="17">
    <source>
        <dbReference type="PROSITE" id="PS50112"/>
    </source>
</evidence>
<keyword evidence="7" id="KW-0285">Flavoprotein</keyword>
<dbReference type="InterPro" id="IPR013656">
    <property type="entry name" value="PAS_4"/>
</dbReference>
<dbReference type="SMART" id="SM00065">
    <property type="entry name" value="GAF"/>
    <property type="match status" value="1"/>
</dbReference>
<keyword evidence="10" id="KW-0677">Repeat</keyword>
<dbReference type="SMART" id="SM00911">
    <property type="entry name" value="HWE_HK"/>
    <property type="match status" value="1"/>
</dbReference>
<feature type="domain" description="PAS" evidence="17">
    <location>
        <begin position="329"/>
        <end position="400"/>
    </location>
</feature>
<feature type="domain" description="PAS" evidence="17">
    <location>
        <begin position="457"/>
        <end position="517"/>
    </location>
</feature>
<dbReference type="PROSITE" id="PS50113">
    <property type="entry name" value="PAC"/>
    <property type="match status" value="2"/>
</dbReference>
<dbReference type="Gene3D" id="3.30.450.20">
    <property type="entry name" value="PAS domain"/>
    <property type="match status" value="3"/>
</dbReference>
<evidence type="ECO:0000256" key="4">
    <source>
        <dbReference type="ARBA" id="ARBA00022543"/>
    </source>
</evidence>
<dbReference type="InterPro" id="IPR035965">
    <property type="entry name" value="PAS-like_dom_sf"/>
</dbReference>
<dbReference type="Proteomes" id="UP000605848">
    <property type="component" value="Unassembled WGS sequence"/>
</dbReference>
<dbReference type="Pfam" id="PF08447">
    <property type="entry name" value="PAS_3"/>
    <property type="match status" value="2"/>
</dbReference>
<dbReference type="SUPFAM" id="SSF55785">
    <property type="entry name" value="PYP-like sensor domain (PAS domain)"/>
    <property type="match status" value="3"/>
</dbReference>
<dbReference type="Pfam" id="PF08448">
    <property type="entry name" value="PAS_4"/>
    <property type="match status" value="1"/>
</dbReference>
<evidence type="ECO:0000256" key="16">
    <source>
        <dbReference type="ARBA" id="ARBA00023170"/>
    </source>
</evidence>
<dbReference type="GO" id="GO:0009881">
    <property type="term" value="F:photoreceptor activity"/>
    <property type="evidence" value="ECO:0007669"/>
    <property type="project" value="UniProtKB-KW"/>
</dbReference>
<dbReference type="InterPro" id="IPR013655">
    <property type="entry name" value="PAS_fold_3"/>
</dbReference>
<evidence type="ECO:0000256" key="13">
    <source>
        <dbReference type="ARBA" id="ARBA00022840"/>
    </source>
</evidence>
<evidence type="ECO:0000256" key="12">
    <source>
        <dbReference type="ARBA" id="ARBA00022777"/>
    </source>
</evidence>
<proteinExistence type="predicted"/>
<name>A0A936Z6L8_9HYPH</name>
<feature type="domain" description="PAC" evidence="18">
    <location>
        <begin position="533"/>
        <end position="585"/>
    </location>
</feature>
<dbReference type="Gene3D" id="2.10.70.100">
    <property type="match status" value="2"/>
</dbReference>
<dbReference type="GO" id="GO:0005524">
    <property type="term" value="F:ATP binding"/>
    <property type="evidence" value="ECO:0007669"/>
    <property type="project" value="UniProtKB-KW"/>
</dbReference>
<evidence type="ECO:0000256" key="8">
    <source>
        <dbReference type="ARBA" id="ARBA00022643"/>
    </source>
</evidence>
<dbReference type="GO" id="GO:0004673">
    <property type="term" value="F:protein histidine kinase activity"/>
    <property type="evidence" value="ECO:0007669"/>
    <property type="project" value="UniProtKB-EC"/>
</dbReference>
<evidence type="ECO:0000259" key="18">
    <source>
        <dbReference type="PROSITE" id="PS50113"/>
    </source>
</evidence>
<dbReference type="InterPro" id="IPR003018">
    <property type="entry name" value="GAF"/>
</dbReference>
<keyword evidence="11" id="KW-0547">Nucleotide-binding</keyword>
<evidence type="ECO:0000256" key="11">
    <source>
        <dbReference type="ARBA" id="ARBA00022741"/>
    </source>
</evidence>
<keyword evidence="14" id="KW-0157">Chromophore</keyword>
<dbReference type="EMBL" id="JAEQMY010000001">
    <property type="protein sequence ID" value="MBL0402502.1"/>
    <property type="molecule type" value="Genomic_DNA"/>
</dbReference>
<dbReference type="SUPFAM" id="SSF55781">
    <property type="entry name" value="GAF domain-like"/>
    <property type="match status" value="1"/>
</dbReference>
<dbReference type="SMART" id="SM00086">
    <property type="entry name" value="PAC"/>
    <property type="match status" value="3"/>
</dbReference>
<dbReference type="InterPro" id="IPR001610">
    <property type="entry name" value="PAC"/>
</dbReference>
<dbReference type="InterPro" id="IPR029016">
    <property type="entry name" value="GAF-like_dom_sf"/>
</dbReference>
<evidence type="ECO:0000256" key="3">
    <source>
        <dbReference type="ARBA" id="ARBA00021740"/>
    </source>
</evidence>
<dbReference type="Gene3D" id="3.30.450.40">
    <property type="match status" value="1"/>
</dbReference>
<keyword evidence="15" id="KW-0843">Virulence</keyword>
<accession>A0A936Z6L8</accession>
<evidence type="ECO:0000313" key="19">
    <source>
        <dbReference type="EMBL" id="MBL0402502.1"/>
    </source>
</evidence>
<protein>
    <recommendedName>
        <fullName evidence="3">Blue-light-activated histidine kinase</fullName>
        <ecNumber evidence="2">2.7.13.3</ecNumber>
    </recommendedName>
</protein>
<dbReference type="NCBIfam" id="TIGR00229">
    <property type="entry name" value="sensory_box"/>
    <property type="match status" value="1"/>
</dbReference>
<evidence type="ECO:0000256" key="6">
    <source>
        <dbReference type="ARBA" id="ARBA00022606"/>
    </source>
</evidence>
<dbReference type="Gene3D" id="3.30.565.10">
    <property type="entry name" value="Histidine kinase-like ATPase, C-terminal domain"/>
    <property type="match status" value="1"/>
</dbReference>
<keyword evidence="6" id="KW-0716">Sensory transduction</keyword>
<dbReference type="AlphaFoldDB" id="A0A936Z6L8"/>
<evidence type="ECO:0000256" key="2">
    <source>
        <dbReference type="ARBA" id="ARBA00012438"/>
    </source>
</evidence>
<gene>
    <name evidence="19" type="ORF">JKG68_00800</name>
</gene>
<dbReference type="InterPro" id="IPR011102">
    <property type="entry name" value="Sig_transdc_His_kinase_HWE"/>
</dbReference>
<evidence type="ECO:0000256" key="14">
    <source>
        <dbReference type="ARBA" id="ARBA00022991"/>
    </source>
</evidence>
<dbReference type="InterPro" id="IPR000700">
    <property type="entry name" value="PAS-assoc_C"/>
</dbReference>
<sequence length="787" mass="88635">MLQPDFLANSGTMGERIRCHDWSATPIGAIGMWPQSLRTAVGMMLRSKFPTFMVWGPELTAFYNDAYRPVLGVKPESLGRPFQEIWPEAWDVLGPIVERALAGEASYFEDLPLTLERKGYPEQTWWTFSYSPIHDETGVAVGLLCIIHETTAKVQGEQRLEFLVRLSDRLRGLNEPIEVIATAQEMLGEHLKTSRVGYGEVEETARYFTTERNWTDGTVAHQTGTHDLAAFGPEIHSALKRAEPLVVNDVATDPRTNSPDHLAAFAYLATSAVITVSLIKRGRMVAALYVHNRTPRLWSDTEAKLVRDVAERTWDAVERVRSEAALRASEDRLRLAIDAGRMAVWEHHTATDQITASPELNRLLGYPADAQLNIAEIRERYYPGDRARLTEAALGSLRKGERFFEVEYRFYRVDGALRWFLMRAEMLIGPDGMPTRTVGVLLDITDRKEAEEALLEREAELMAALEAGSLAIFDFDHIKGRMNPSPRLSELYGYPPDHVLTLADIRSRYHPDDVAKVFGKRDRDHADTGLRGFEWTLRLLLPGGTIRWVNGVGEYLRDEEGRILRSRGVIMDITERKRWEEHQQLLINELNHRVKNTLATVQSVASQTLRNADSMEEARSALEARLFALSRAHDVLTRENWEGAGLSEIVRVALAPYRHERENRLHAQGPDIRLSPRMAMAIAMALQELATNAVKYGALSNAVGQVHIAWSLERVDGQPRLHLEWTETGGPAVKPPTRRGFGTRLIQRSLAQDLGGQVSVEFLEPGLNCRVDAPITSDEFPGDPSRQ</sequence>
<dbReference type="PANTHER" id="PTHR41523:SF7">
    <property type="entry name" value="HISTIDINE KINASE"/>
    <property type="match status" value="1"/>
</dbReference>
<reference evidence="19" key="1">
    <citation type="submission" date="2021-01" db="EMBL/GenBank/DDBJ databases">
        <title>Microvirga sp.</title>
        <authorList>
            <person name="Kim M.K."/>
        </authorList>
    </citation>
    <scope>NUCLEOTIDE SEQUENCE</scope>
    <source>
        <strain evidence="19">5420S-16</strain>
    </source>
</reference>
<dbReference type="Pfam" id="PF07536">
    <property type="entry name" value="HWE_HK"/>
    <property type="match status" value="1"/>
</dbReference>
<evidence type="ECO:0000256" key="7">
    <source>
        <dbReference type="ARBA" id="ARBA00022630"/>
    </source>
</evidence>
<keyword evidence="16" id="KW-0675">Receptor</keyword>
<dbReference type="PANTHER" id="PTHR41523">
    <property type="entry name" value="TWO-COMPONENT SYSTEM SENSOR PROTEIN"/>
    <property type="match status" value="1"/>
</dbReference>
<dbReference type="CDD" id="cd00130">
    <property type="entry name" value="PAS"/>
    <property type="match status" value="2"/>
</dbReference>